<dbReference type="GeneID" id="78898457"/>
<protein>
    <submittedName>
        <fullName evidence="3">Uncharacterized protein</fullName>
    </submittedName>
</protein>
<sequence length="810" mass="87574">MASHHKIALDKDTLVAPRFRIIPNGIDGDRLRGTLLISLVPGSYYALEAWPSGAAELIRTPVGKADGTLKLSVRLEPTPRSEESAAVVRALNVRLAAPALAKAMDNGKQSLVDLWASSLVGKLEGEAAKPVWEHLLRTLDQVQSGSALDANLKPTPAKSAEFGDRGQLSPTAAMQTRTCEAVLSTRYSDAALVLDRRRGRALAESLKCRGERDCLPEKVPDLGEAAPPVRKMEDVEEDERSRIRNEKDFLKKIHLLAEFIDIQDVSGASTSALLKAKEEYGKRLQEILNEIGDPLGQPDAWAEATRDPDFIKAALAANTDAQLKRRKMARWNQLRNTALKGAYKEAEKQYNDAKNAIRSSEAQQVCRLTKNEVSPEDDAELLGHVRAASEYGSWSEHQDEPEDSGRVLSTAEILSGQLTKNKERAGLAFFSIEGNPSLARVFGLAFDIVAEFEPGVLGKHDYAAVCALPEDAEPDARTIWTRTKLRTSDGGKQHGWPCTMGEYLLWKQGGTCLSADAIGQFEGVMTMGGVASAGGAAGLPRFDITSLDVGAALEAERSWLQAIEAQEGDTNRNDAQWHAVCEALSVGPDYQSNGLTLLCRSAVSDAIRKLAALKAKICDPKAVSAGGTCVPSDLQIHDAEDLTNGYRLIVGVPDAANGSNPGRWGTEWRPLMGRTTRFGTSGKPAQIVEELLALIPNRAELDGAQLAIPARELATSGTTVETIVDETFAQWDGTPLGVACGKVPGEPETQPDSNCFGRTFNLLTNGLRPVHLRNGRPYRFGLQVVFSGGRAVPLEELPLEWTGVVAELTF</sequence>
<keyword evidence="1" id="KW-0175">Coiled coil</keyword>
<name>A0A2D2C201_9RHOB</name>
<feature type="coiled-coil region" evidence="1">
    <location>
        <begin position="336"/>
        <end position="363"/>
    </location>
</feature>
<reference evidence="3 4" key="1">
    <citation type="submission" date="2017-10" db="EMBL/GenBank/DDBJ databases">
        <title>Complete genome sequence of Paracoccus yeei TT13 isolated from human skin.</title>
        <authorList>
            <person name="Lee K."/>
            <person name="Lim J.Y."/>
            <person name="Hwang I."/>
        </authorList>
    </citation>
    <scope>NUCLEOTIDE SEQUENCE [LARGE SCALE GENOMIC DNA]</scope>
    <source>
        <strain evidence="3 4">TT13</strain>
    </source>
</reference>
<dbReference type="Proteomes" id="UP000229314">
    <property type="component" value="Chromosome"/>
</dbReference>
<evidence type="ECO:0000256" key="1">
    <source>
        <dbReference type="SAM" id="Coils"/>
    </source>
</evidence>
<dbReference type="RefSeq" id="WP_099649313.1">
    <property type="nucleotide sequence ID" value="NZ_CP024422.1"/>
</dbReference>
<evidence type="ECO:0000256" key="2">
    <source>
        <dbReference type="SAM" id="MobiDB-lite"/>
    </source>
</evidence>
<feature type="region of interest" description="Disordered" evidence="2">
    <location>
        <begin position="147"/>
        <end position="171"/>
    </location>
</feature>
<evidence type="ECO:0000313" key="4">
    <source>
        <dbReference type="Proteomes" id="UP000229314"/>
    </source>
</evidence>
<gene>
    <name evidence="3" type="ORF">PYTT13_12415</name>
</gene>
<dbReference type="EMBL" id="CP024422">
    <property type="protein sequence ID" value="ATQ56517.1"/>
    <property type="molecule type" value="Genomic_DNA"/>
</dbReference>
<organism evidence="3 4">
    <name type="scientific">Paracoccus yeei</name>
    <dbReference type="NCBI Taxonomy" id="147645"/>
    <lineage>
        <taxon>Bacteria</taxon>
        <taxon>Pseudomonadati</taxon>
        <taxon>Pseudomonadota</taxon>
        <taxon>Alphaproteobacteria</taxon>
        <taxon>Rhodobacterales</taxon>
        <taxon>Paracoccaceae</taxon>
        <taxon>Paracoccus</taxon>
    </lineage>
</organism>
<accession>A0A2D2C201</accession>
<dbReference type="AlphaFoldDB" id="A0A2D2C201"/>
<evidence type="ECO:0000313" key="3">
    <source>
        <dbReference type="EMBL" id="ATQ56517.1"/>
    </source>
</evidence>
<proteinExistence type="predicted"/>